<name>A0AA39H9P3_9BILA</name>
<proteinExistence type="predicted"/>
<dbReference type="EMBL" id="JAUCMV010000004">
    <property type="protein sequence ID" value="KAK0401309.1"/>
    <property type="molecule type" value="Genomic_DNA"/>
</dbReference>
<keyword evidence="1" id="KW-0732">Signal</keyword>
<evidence type="ECO:0000256" key="1">
    <source>
        <dbReference type="SAM" id="SignalP"/>
    </source>
</evidence>
<feature type="chain" id="PRO_5041463611" evidence="1">
    <location>
        <begin position="23"/>
        <end position="69"/>
    </location>
</feature>
<dbReference type="Proteomes" id="UP001175271">
    <property type="component" value="Unassembled WGS sequence"/>
</dbReference>
<dbReference type="AlphaFoldDB" id="A0AA39H9P3"/>
<sequence>MTNGNPLLAIFVIFSLILACNAFTERQVGQSIYFPNALRLAENEAMKRQLLFRFGRTGNMRFQPFLLFG</sequence>
<comment type="caution">
    <text evidence="2">The sequence shown here is derived from an EMBL/GenBank/DDBJ whole genome shotgun (WGS) entry which is preliminary data.</text>
</comment>
<reference evidence="2" key="1">
    <citation type="submission" date="2023-06" db="EMBL/GenBank/DDBJ databases">
        <title>Genomic analysis of the entomopathogenic nematode Steinernema hermaphroditum.</title>
        <authorList>
            <person name="Schwarz E.M."/>
            <person name="Heppert J.K."/>
            <person name="Baniya A."/>
            <person name="Schwartz H.T."/>
            <person name="Tan C.-H."/>
            <person name="Antoshechkin I."/>
            <person name="Sternberg P.W."/>
            <person name="Goodrich-Blair H."/>
            <person name="Dillman A.R."/>
        </authorList>
    </citation>
    <scope>NUCLEOTIDE SEQUENCE</scope>
    <source>
        <strain evidence="2">PS9179</strain>
        <tissue evidence="2">Whole animal</tissue>
    </source>
</reference>
<feature type="signal peptide" evidence="1">
    <location>
        <begin position="1"/>
        <end position="22"/>
    </location>
</feature>
<evidence type="ECO:0000313" key="3">
    <source>
        <dbReference type="Proteomes" id="UP001175271"/>
    </source>
</evidence>
<gene>
    <name evidence="2" type="ORF">QR680_015707</name>
</gene>
<accession>A0AA39H9P3</accession>
<evidence type="ECO:0000313" key="2">
    <source>
        <dbReference type="EMBL" id="KAK0401309.1"/>
    </source>
</evidence>
<protein>
    <submittedName>
        <fullName evidence="2">Uncharacterized protein</fullName>
    </submittedName>
</protein>
<keyword evidence="3" id="KW-1185">Reference proteome</keyword>
<organism evidence="2 3">
    <name type="scientific">Steinernema hermaphroditum</name>
    <dbReference type="NCBI Taxonomy" id="289476"/>
    <lineage>
        <taxon>Eukaryota</taxon>
        <taxon>Metazoa</taxon>
        <taxon>Ecdysozoa</taxon>
        <taxon>Nematoda</taxon>
        <taxon>Chromadorea</taxon>
        <taxon>Rhabditida</taxon>
        <taxon>Tylenchina</taxon>
        <taxon>Panagrolaimomorpha</taxon>
        <taxon>Strongyloidoidea</taxon>
        <taxon>Steinernematidae</taxon>
        <taxon>Steinernema</taxon>
    </lineage>
</organism>